<reference evidence="6 7" key="1">
    <citation type="submission" date="2017-10" db="EMBL/GenBank/DDBJ databases">
        <title>The draft genome sequence of Lewinella nigricans NBRC 102662.</title>
        <authorList>
            <person name="Wang K."/>
        </authorList>
    </citation>
    <scope>NUCLEOTIDE SEQUENCE [LARGE SCALE GENOMIC DNA]</scope>
    <source>
        <strain evidence="6 7">NBRC 102662</strain>
    </source>
</reference>
<keyword evidence="1 3" id="KW-0597">Phosphoprotein</keyword>
<dbReference type="InterPro" id="IPR001789">
    <property type="entry name" value="Sig_transdc_resp-reg_receiver"/>
</dbReference>
<dbReference type="AlphaFoldDB" id="A0A2D0NBU8"/>
<dbReference type="SMART" id="SM00448">
    <property type="entry name" value="REC"/>
    <property type="match status" value="1"/>
</dbReference>
<dbReference type="SUPFAM" id="SSF46894">
    <property type="entry name" value="C-terminal effector domain of the bipartite response regulators"/>
    <property type="match status" value="1"/>
</dbReference>
<dbReference type="Proteomes" id="UP000223913">
    <property type="component" value="Unassembled WGS sequence"/>
</dbReference>
<dbReference type="PROSITE" id="PS50043">
    <property type="entry name" value="HTH_LUXR_2"/>
    <property type="match status" value="1"/>
</dbReference>
<name>A0A2D0NBU8_FLAN2</name>
<sequence length="227" mass="25734">MINLAIAEDEALFRKGMIALLEGEPDLRICFEAGDGQELLQKLKSADLLPDILLLDLKMPKLNGIEVAKIIREEYPSLRIIVLSTYFSKAFIINMIELGAGAYLPKNATPDQVISSIHEVYQKGFSYDQAVMEVIRDNMIHKTRPKADLQTGYDITARESEVLQLICEEYTTPEIAERLYISPRTVDGHRNNLLQKLGCRNVAGLVVFALQHQLVTIRPETFWFRKG</sequence>
<accession>A0A2D0NBU8</accession>
<evidence type="ECO:0000256" key="1">
    <source>
        <dbReference type="ARBA" id="ARBA00022553"/>
    </source>
</evidence>
<gene>
    <name evidence="6" type="ORF">CRP01_13485</name>
</gene>
<dbReference type="InterPro" id="IPR000792">
    <property type="entry name" value="Tscrpt_reg_LuxR_C"/>
</dbReference>
<evidence type="ECO:0000259" key="4">
    <source>
        <dbReference type="PROSITE" id="PS50043"/>
    </source>
</evidence>
<dbReference type="RefSeq" id="WP_099150574.1">
    <property type="nucleotide sequence ID" value="NZ_PDUD01000019.1"/>
</dbReference>
<dbReference type="InterPro" id="IPR039420">
    <property type="entry name" value="WalR-like"/>
</dbReference>
<dbReference type="InterPro" id="IPR011006">
    <property type="entry name" value="CheY-like_superfamily"/>
</dbReference>
<dbReference type="Gene3D" id="3.40.50.2300">
    <property type="match status" value="1"/>
</dbReference>
<protein>
    <submittedName>
        <fullName evidence="6">DNA-binding response regulator</fullName>
    </submittedName>
</protein>
<dbReference type="SMART" id="SM00421">
    <property type="entry name" value="HTH_LUXR"/>
    <property type="match status" value="1"/>
</dbReference>
<dbReference type="Pfam" id="PF00196">
    <property type="entry name" value="GerE"/>
    <property type="match status" value="1"/>
</dbReference>
<dbReference type="CDD" id="cd06170">
    <property type="entry name" value="LuxR_C_like"/>
    <property type="match status" value="1"/>
</dbReference>
<evidence type="ECO:0000313" key="6">
    <source>
        <dbReference type="EMBL" id="PHN05981.1"/>
    </source>
</evidence>
<dbReference type="InterPro" id="IPR058245">
    <property type="entry name" value="NreC/VraR/RcsB-like_REC"/>
</dbReference>
<evidence type="ECO:0000256" key="3">
    <source>
        <dbReference type="PROSITE-ProRule" id="PRU00169"/>
    </source>
</evidence>
<dbReference type="Pfam" id="PF00072">
    <property type="entry name" value="Response_reg"/>
    <property type="match status" value="1"/>
</dbReference>
<dbReference type="PROSITE" id="PS50110">
    <property type="entry name" value="RESPONSE_REGULATORY"/>
    <property type="match status" value="1"/>
</dbReference>
<dbReference type="GO" id="GO:0003677">
    <property type="term" value="F:DNA binding"/>
    <property type="evidence" value="ECO:0007669"/>
    <property type="project" value="UniProtKB-KW"/>
</dbReference>
<keyword evidence="2 6" id="KW-0238">DNA-binding</keyword>
<proteinExistence type="predicted"/>
<keyword evidence="7" id="KW-1185">Reference proteome</keyword>
<feature type="domain" description="HTH luxR-type" evidence="4">
    <location>
        <begin position="148"/>
        <end position="213"/>
    </location>
</feature>
<dbReference type="InterPro" id="IPR016032">
    <property type="entry name" value="Sig_transdc_resp-reg_C-effctor"/>
</dbReference>
<comment type="caution">
    <text evidence="6">The sequence shown here is derived from an EMBL/GenBank/DDBJ whole genome shotgun (WGS) entry which is preliminary data.</text>
</comment>
<dbReference type="EMBL" id="PDUD01000019">
    <property type="protein sequence ID" value="PHN05981.1"/>
    <property type="molecule type" value="Genomic_DNA"/>
</dbReference>
<feature type="modified residue" description="4-aspartylphosphate" evidence="3">
    <location>
        <position position="56"/>
    </location>
</feature>
<feature type="domain" description="Response regulatory" evidence="5">
    <location>
        <begin position="3"/>
        <end position="121"/>
    </location>
</feature>
<dbReference type="PANTHER" id="PTHR43214:SF43">
    <property type="entry name" value="TWO-COMPONENT RESPONSE REGULATOR"/>
    <property type="match status" value="1"/>
</dbReference>
<evidence type="ECO:0000313" key="7">
    <source>
        <dbReference type="Proteomes" id="UP000223913"/>
    </source>
</evidence>
<dbReference type="GO" id="GO:0000160">
    <property type="term" value="P:phosphorelay signal transduction system"/>
    <property type="evidence" value="ECO:0007669"/>
    <property type="project" value="InterPro"/>
</dbReference>
<dbReference type="PRINTS" id="PR00038">
    <property type="entry name" value="HTHLUXR"/>
</dbReference>
<evidence type="ECO:0000256" key="2">
    <source>
        <dbReference type="ARBA" id="ARBA00023125"/>
    </source>
</evidence>
<dbReference type="GO" id="GO:0006355">
    <property type="term" value="P:regulation of DNA-templated transcription"/>
    <property type="evidence" value="ECO:0007669"/>
    <property type="project" value="InterPro"/>
</dbReference>
<evidence type="ECO:0000259" key="5">
    <source>
        <dbReference type="PROSITE" id="PS50110"/>
    </source>
</evidence>
<dbReference type="PANTHER" id="PTHR43214">
    <property type="entry name" value="TWO-COMPONENT RESPONSE REGULATOR"/>
    <property type="match status" value="1"/>
</dbReference>
<dbReference type="OrthoDB" id="9797341at2"/>
<organism evidence="6 7">
    <name type="scientific">Flavilitoribacter nigricans (strain ATCC 23147 / DSM 23189 / NBRC 102662 / NCIMB 1420 / SS-2)</name>
    <name type="common">Lewinella nigricans</name>
    <dbReference type="NCBI Taxonomy" id="1122177"/>
    <lineage>
        <taxon>Bacteria</taxon>
        <taxon>Pseudomonadati</taxon>
        <taxon>Bacteroidota</taxon>
        <taxon>Saprospiria</taxon>
        <taxon>Saprospirales</taxon>
        <taxon>Lewinellaceae</taxon>
        <taxon>Flavilitoribacter</taxon>
    </lineage>
</organism>
<dbReference type="SUPFAM" id="SSF52172">
    <property type="entry name" value="CheY-like"/>
    <property type="match status" value="1"/>
</dbReference>
<dbReference type="CDD" id="cd17535">
    <property type="entry name" value="REC_NarL-like"/>
    <property type="match status" value="1"/>
</dbReference>